<dbReference type="InterPro" id="IPR001789">
    <property type="entry name" value="Sig_transdc_resp-reg_receiver"/>
</dbReference>
<evidence type="ECO:0000313" key="7">
    <source>
        <dbReference type="Proteomes" id="UP001172083"/>
    </source>
</evidence>
<dbReference type="InterPro" id="IPR039420">
    <property type="entry name" value="WalR-like"/>
</dbReference>
<dbReference type="PRINTS" id="PR00038">
    <property type="entry name" value="HTHLUXR"/>
</dbReference>
<dbReference type="InterPro" id="IPR011006">
    <property type="entry name" value="CheY-like_superfamily"/>
</dbReference>
<evidence type="ECO:0000256" key="3">
    <source>
        <dbReference type="PROSITE-ProRule" id="PRU00169"/>
    </source>
</evidence>
<protein>
    <submittedName>
        <fullName evidence="6">Response regulator transcription factor</fullName>
    </submittedName>
</protein>
<dbReference type="Pfam" id="PF00196">
    <property type="entry name" value="GerE"/>
    <property type="match status" value="1"/>
</dbReference>
<dbReference type="Gene3D" id="3.40.50.2300">
    <property type="match status" value="1"/>
</dbReference>
<dbReference type="SMART" id="SM00421">
    <property type="entry name" value="HTH_LUXR"/>
    <property type="match status" value="1"/>
</dbReference>
<feature type="domain" description="HTH luxR-type" evidence="4">
    <location>
        <begin position="151"/>
        <end position="216"/>
    </location>
</feature>
<dbReference type="Proteomes" id="UP001172083">
    <property type="component" value="Unassembled WGS sequence"/>
</dbReference>
<evidence type="ECO:0000259" key="5">
    <source>
        <dbReference type="PROSITE" id="PS50110"/>
    </source>
</evidence>
<dbReference type="InterPro" id="IPR058245">
    <property type="entry name" value="NreC/VraR/RcsB-like_REC"/>
</dbReference>
<keyword evidence="1 3" id="KW-0597">Phosphoprotein</keyword>
<gene>
    <name evidence="6" type="ORF">QQ020_02580</name>
</gene>
<organism evidence="6 7">
    <name type="scientific">Agaribacillus aureus</name>
    <dbReference type="NCBI Taxonomy" id="3051825"/>
    <lineage>
        <taxon>Bacteria</taxon>
        <taxon>Pseudomonadati</taxon>
        <taxon>Bacteroidota</taxon>
        <taxon>Cytophagia</taxon>
        <taxon>Cytophagales</taxon>
        <taxon>Splendidivirgaceae</taxon>
        <taxon>Agaribacillus</taxon>
    </lineage>
</organism>
<dbReference type="PROSITE" id="PS50110">
    <property type="entry name" value="RESPONSE_REGULATORY"/>
    <property type="match status" value="1"/>
</dbReference>
<dbReference type="PANTHER" id="PTHR43214:SF43">
    <property type="entry name" value="TWO-COMPONENT RESPONSE REGULATOR"/>
    <property type="match status" value="1"/>
</dbReference>
<dbReference type="Pfam" id="PF00072">
    <property type="entry name" value="Response_reg"/>
    <property type="match status" value="1"/>
</dbReference>
<proteinExistence type="predicted"/>
<comment type="caution">
    <text evidence="6">The sequence shown here is derived from an EMBL/GenBank/DDBJ whole genome shotgun (WGS) entry which is preliminary data.</text>
</comment>
<dbReference type="CDD" id="cd17535">
    <property type="entry name" value="REC_NarL-like"/>
    <property type="match status" value="1"/>
</dbReference>
<keyword evidence="2" id="KW-0238">DNA-binding</keyword>
<evidence type="ECO:0000313" key="6">
    <source>
        <dbReference type="EMBL" id="MDN5210909.1"/>
    </source>
</evidence>
<dbReference type="InterPro" id="IPR000792">
    <property type="entry name" value="Tscrpt_reg_LuxR_C"/>
</dbReference>
<dbReference type="EMBL" id="JAUJEB010000001">
    <property type="protein sequence ID" value="MDN5210909.1"/>
    <property type="molecule type" value="Genomic_DNA"/>
</dbReference>
<dbReference type="PROSITE" id="PS50043">
    <property type="entry name" value="HTH_LUXR_2"/>
    <property type="match status" value="1"/>
</dbReference>
<dbReference type="CDD" id="cd06170">
    <property type="entry name" value="LuxR_C_like"/>
    <property type="match status" value="1"/>
</dbReference>
<sequence length="220" mass="24768">MQAIRILLADDHKIIRDGIKALLKGAEGIEIVGDVEDGQQAINILEKEKIDLVLMDISMPVLNGIDATKYIRRNFPDVRVMALSMHDDDAHIINMLKAGAVGYVFKNTGKVNLVEAIKTVSSGESFFAKEASQKIMEYFMQNKDLSKKSGTTPDTMRLTEREKEVLKLIAEEYTNQEIAEKLFLSHRTIDTHRRNLLQKLSVKNTAGLVKYAIKCGLLDY</sequence>
<evidence type="ECO:0000259" key="4">
    <source>
        <dbReference type="PROSITE" id="PS50043"/>
    </source>
</evidence>
<reference evidence="6" key="1">
    <citation type="submission" date="2023-06" db="EMBL/GenBank/DDBJ databases">
        <title>Genomic of Agaribacillus aureum.</title>
        <authorList>
            <person name="Wang G."/>
        </authorList>
    </citation>
    <scope>NUCLEOTIDE SEQUENCE</scope>
    <source>
        <strain evidence="6">BMA12</strain>
    </source>
</reference>
<keyword evidence="7" id="KW-1185">Reference proteome</keyword>
<dbReference type="SUPFAM" id="SSF52172">
    <property type="entry name" value="CheY-like"/>
    <property type="match status" value="1"/>
</dbReference>
<name>A0ABT8KZJ4_9BACT</name>
<feature type="modified residue" description="4-aspartylphosphate" evidence="3">
    <location>
        <position position="56"/>
    </location>
</feature>
<dbReference type="PANTHER" id="PTHR43214">
    <property type="entry name" value="TWO-COMPONENT RESPONSE REGULATOR"/>
    <property type="match status" value="1"/>
</dbReference>
<evidence type="ECO:0000256" key="2">
    <source>
        <dbReference type="ARBA" id="ARBA00023125"/>
    </source>
</evidence>
<dbReference type="RefSeq" id="WP_346756249.1">
    <property type="nucleotide sequence ID" value="NZ_JAUJEB010000001.1"/>
</dbReference>
<feature type="domain" description="Response regulatory" evidence="5">
    <location>
        <begin position="5"/>
        <end position="121"/>
    </location>
</feature>
<evidence type="ECO:0000256" key="1">
    <source>
        <dbReference type="ARBA" id="ARBA00022553"/>
    </source>
</evidence>
<dbReference type="SMART" id="SM00448">
    <property type="entry name" value="REC"/>
    <property type="match status" value="1"/>
</dbReference>
<accession>A0ABT8KZJ4</accession>